<protein>
    <submittedName>
        <fullName evidence="1">Uncharacterized protein</fullName>
    </submittedName>
</protein>
<dbReference type="OrthoDB" id="5383526at2759"/>
<feature type="non-terminal residue" evidence="1">
    <location>
        <position position="1"/>
    </location>
</feature>
<dbReference type="EMBL" id="MU006612">
    <property type="protein sequence ID" value="KAF2742257.1"/>
    <property type="molecule type" value="Genomic_DNA"/>
</dbReference>
<dbReference type="AlphaFoldDB" id="A0A6A6UZ55"/>
<dbReference type="Proteomes" id="UP000799440">
    <property type="component" value="Unassembled WGS sequence"/>
</dbReference>
<keyword evidence="2" id="KW-1185">Reference proteome</keyword>
<organism evidence="1 2">
    <name type="scientific">Sporormia fimetaria CBS 119925</name>
    <dbReference type="NCBI Taxonomy" id="1340428"/>
    <lineage>
        <taxon>Eukaryota</taxon>
        <taxon>Fungi</taxon>
        <taxon>Dikarya</taxon>
        <taxon>Ascomycota</taxon>
        <taxon>Pezizomycotina</taxon>
        <taxon>Dothideomycetes</taxon>
        <taxon>Pleosporomycetidae</taxon>
        <taxon>Pleosporales</taxon>
        <taxon>Sporormiaceae</taxon>
        <taxon>Sporormia</taxon>
    </lineage>
</organism>
<evidence type="ECO:0000313" key="1">
    <source>
        <dbReference type="EMBL" id="KAF2742257.1"/>
    </source>
</evidence>
<feature type="non-terminal residue" evidence="1">
    <location>
        <position position="141"/>
    </location>
</feature>
<proteinExistence type="predicted"/>
<name>A0A6A6UZ55_9PLEO</name>
<sequence length="141" mass="15212">LAAAVSAIDISGHSESHCGGRRVTWTNVGPDTCYGWPSGAIAYAFSFGAIPTNWRIQTRIYKEGGCRREAWVAYSNGRDYVCMGSGVNDQLYTGAGYGFNARKRSEGTASESEDCVKPDLLLMEDGQTYTLSGLDDATMTT</sequence>
<reference evidence="1" key="1">
    <citation type="journal article" date="2020" name="Stud. Mycol.">
        <title>101 Dothideomycetes genomes: a test case for predicting lifestyles and emergence of pathogens.</title>
        <authorList>
            <person name="Haridas S."/>
            <person name="Albert R."/>
            <person name="Binder M."/>
            <person name="Bloem J."/>
            <person name="Labutti K."/>
            <person name="Salamov A."/>
            <person name="Andreopoulos B."/>
            <person name="Baker S."/>
            <person name="Barry K."/>
            <person name="Bills G."/>
            <person name="Bluhm B."/>
            <person name="Cannon C."/>
            <person name="Castanera R."/>
            <person name="Culley D."/>
            <person name="Daum C."/>
            <person name="Ezra D."/>
            <person name="Gonzalez J."/>
            <person name="Henrissat B."/>
            <person name="Kuo A."/>
            <person name="Liang C."/>
            <person name="Lipzen A."/>
            <person name="Lutzoni F."/>
            <person name="Magnuson J."/>
            <person name="Mondo S."/>
            <person name="Nolan M."/>
            <person name="Ohm R."/>
            <person name="Pangilinan J."/>
            <person name="Park H.-J."/>
            <person name="Ramirez L."/>
            <person name="Alfaro M."/>
            <person name="Sun H."/>
            <person name="Tritt A."/>
            <person name="Yoshinaga Y."/>
            <person name="Zwiers L.-H."/>
            <person name="Turgeon B."/>
            <person name="Goodwin S."/>
            <person name="Spatafora J."/>
            <person name="Crous P."/>
            <person name="Grigoriev I."/>
        </authorList>
    </citation>
    <scope>NUCLEOTIDE SEQUENCE</scope>
    <source>
        <strain evidence="1">CBS 119925</strain>
    </source>
</reference>
<accession>A0A6A6UZ55</accession>
<gene>
    <name evidence="1" type="ORF">M011DRAFT_391774</name>
</gene>
<evidence type="ECO:0000313" key="2">
    <source>
        <dbReference type="Proteomes" id="UP000799440"/>
    </source>
</evidence>